<accession>A0A8H6Y381</accession>
<dbReference type="InterPro" id="IPR051276">
    <property type="entry name" value="Saccharopine_DH-like_oxidrdct"/>
</dbReference>
<dbReference type="EMBL" id="JACAZH010000014">
    <property type="protein sequence ID" value="KAF7350915.1"/>
    <property type="molecule type" value="Genomic_DNA"/>
</dbReference>
<evidence type="ECO:0000313" key="2">
    <source>
        <dbReference type="Proteomes" id="UP000623467"/>
    </source>
</evidence>
<dbReference type="PANTHER" id="PTHR12286:SF5">
    <property type="entry name" value="SACCHAROPINE DEHYDROGENASE-LIKE OXIDOREDUCTASE"/>
    <property type="match status" value="1"/>
</dbReference>
<name>A0A8H6Y381_9AGAR</name>
<gene>
    <name evidence="1" type="ORF">MSAN_01653600</name>
</gene>
<sequence>MVSIVCTPLLLSRIFFAEFRADVDITGEIHWIKRIITSCHYAATKSGAIIVPSRGFDAMPSDIVTYIASKTLRGSSGGTVATILSDLDNVSREERRASHKEYSLSPSIGVLAPRRPLVHRLFVPDTSKTLIGSLFFMTQPDRLIVQRSWGLFEVEAAQDKSSVRYGPTFKYDEFLITGSALSAVLLTLSLVIGLRCMLIPPLRWLFKKFLPQPGEGPSESVQNNGFMELTNITTAVPSSPGAAPLQVKSLMNGQGDPGYKLTALFLSEAALCLALAHDALPAIGRRGGVLTPATALGDVLVDRLAATRQVTFESKIVTARTREGKKIV</sequence>
<dbReference type="OrthoDB" id="10268090at2759"/>
<organism evidence="1 2">
    <name type="scientific">Mycena sanguinolenta</name>
    <dbReference type="NCBI Taxonomy" id="230812"/>
    <lineage>
        <taxon>Eukaryota</taxon>
        <taxon>Fungi</taxon>
        <taxon>Dikarya</taxon>
        <taxon>Basidiomycota</taxon>
        <taxon>Agaricomycotina</taxon>
        <taxon>Agaricomycetes</taxon>
        <taxon>Agaricomycetidae</taxon>
        <taxon>Agaricales</taxon>
        <taxon>Marasmiineae</taxon>
        <taxon>Mycenaceae</taxon>
        <taxon>Mycena</taxon>
    </lineage>
</organism>
<proteinExistence type="predicted"/>
<dbReference type="AlphaFoldDB" id="A0A8H6Y381"/>
<protein>
    <submittedName>
        <fullName evidence="1">Sacchrp-dh-NADP domain-containing protein</fullName>
    </submittedName>
</protein>
<dbReference type="PANTHER" id="PTHR12286">
    <property type="entry name" value="SACCHAROPINE DEHYDROGENASE-LIKE OXIDOREDUCTASE"/>
    <property type="match status" value="1"/>
</dbReference>
<dbReference type="GO" id="GO:0005811">
    <property type="term" value="C:lipid droplet"/>
    <property type="evidence" value="ECO:0007669"/>
    <property type="project" value="TreeGrafter"/>
</dbReference>
<dbReference type="Proteomes" id="UP000623467">
    <property type="component" value="Unassembled WGS sequence"/>
</dbReference>
<dbReference type="GO" id="GO:0009247">
    <property type="term" value="P:glycolipid biosynthetic process"/>
    <property type="evidence" value="ECO:0007669"/>
    <property type="project" value="TreeGrafter"/>
</dbReference>
<keyword evidence="2" id="KW-1185">Reference proteome</keyword>
<dbReference type="GO" id="GO:0005739">
    <property type="term" value="C:mitochondrion"/>
    <property type="evidence" value="ECO:0007669"/>
    <property type="project" value="TreeGrafter"/>
</dbReference>
<reference evidence="1" key="1">
    <citation type="submission" date="2020-05" db="EMBL/GenBank/DDBJ databases">
        <title>Mycena genomes resolve the evolution of fungal bioluminescence.</title>
        <authorList>
            <person name="Tsai I.J."/>
        </authorList>
    </citation>
    <scope>NUCLEOTIDE SEQUENCE</scope>
    <source>
        <strain evidence="1">160909Yilan</strain>
    </source>
</reference>
<dbReference type="GO" id="GO:0005886">
    <property type="term" value="C:plasma membrane"/>
    <property type="evidence" value="ECO:0007669"/>
    <property type="project" value="TreeGrafter"/>
</dbReference>
<evidence type="ECO:0000313" key="1">
    <source>
        <dbReference type="EMBL" id="KAF7350915.1"/>
    </source>
</evidence>
<comment type="caution">
    <text evidence="1">The sequence shown here is derived from an EMBL/GenBank/DDBJ whole genome shotgun (WGS) entry which is preliminary data.</text>
</comment>